<dbReference type="Proteomes" id="UP000507222">
    <property type="component" value="Unassembled WGS sequence"/>
</dbReference>
<organism evidence="1 3">
    <name type="scientific">Prunus armeniaca</name>
    <name type="common">Apricot</name>
    <name type="synonym">Armeniaca vulgaris</name>
    <dbReference type="NCBI Taxonomy" id="36596"/>
    <lineage>
        <taxon>Eukaryota</taxon>
        <taxon>Viridiplantae</taxon>
        <taxon>Streptophyta</taxon>
        <taxon>Embryophyta</taxon>
        <taxon>Tracheophyta</taxon>
        <taxon>Spermatophyta</taxon>
        <taxon>Magnoliopsida</taxon>
        <taxon>eudicotyledons</taxon>
        <taxon>Gunneridae</taxon>
        <taxon>Pentapetalae</taxon>
        <taxon>rosids</taxon>
        <taxon>fabids</taxon>
        <taxon>Rosales</taxon>
        <taxon>Rosaceae</taxon>
        <taxon>Amygdaloideae</taxon>
        <taxon>Amygdaleae</taxon>
        <taxon>Prunus</taxon>
    </lineage>
</organism>
<dbReference type="AlphaFoldDB" id="A0A6J5UBR5"/>
<reference evidence="1 3" key="2">
    <citation type="submission" date="2020-05" db="EMBL/GenBank/DDBJ databases">
        <authorList>
            <person name="Campoy J."/>
            <person name="Schneeberger K."/>
            <person name="Spophaly S."/>
        </authorList>
    </citation>
    <scope>NUCLEOTIDE SEQUENCE [LARGE SCALE GENOMIC DNA]</scope>
    <source>
        <strain evidence="1">PruArmRojPasFocal</strain>
    </source>
</reference>
<protein>
    <submittedName>
        <fullName evidence="1">Uncharacterized protein</fullName>
    </submittedName>
</protein>
<gene>
    <name evidence="1" type="ORF">CURHAP_LOCUS22015</name>
    <name evidence="2" type="ORF">ORAREDHAP_LOCUS21740</name>
</gene>
<evidence type="ECO:0000313" key="3">
    <source>
        <dbReference type="Proteomes" id="UP000507222"/>
    </source>
</evidence>
<sequence length="80" mass="9418">MRDDRISSVRMRMGFIDNFNVPPVGSARGLSLWWDESVKVTIWRSSQNMIDTKVEIIQIGQEYRATWIYSTPYKEENGLF</sequence>
<dbReference type="EMBL" id="CAEKKB010000003">
    <property type="protein sequence ID" value="CAB4304274.1"/>
    <property type="molecule type" value="Genomic_DNA"/>
</dbReference>
<evidence type="ECO:0000313" key="2">
    <source>
        <dbReference type="EMBL" id="CAB4304274.1"/>
    </source>
</evidence>
<dbReference type="Proteomes" id="UP000507245">
    <property type="component" value="Unassembled WGS sequence"/>
</dbReference>
<name>A0A6J5UBR5_PRUAR</name>
<dbReference type="EMBL" id="CAEKDK010000003">
    <property type="protein sequence ID" value="CAB4273820.1"/>
    <property type="molecule type" value="Genomic_DNA"/>
</dbReference>
<accession>A0A6J5UBR5</accession>
<reference evidence="4" key="1">
    <citation type="journal article" date="2020" name="Genome Biol.">
        <title>Gamete binning: chromosome-level and haplotype-resolved genome assembly enabled by high-throughput single-cell sequencing of gamete genomes.</title>
        <authorList>
            <person name="Campoy J.A."/>
            <person name="Sun H."/>
            <person name="Goel M."/>
            <person name="Jiao W.-B."/>
            <person name="Folz-Donahue K."/>
            <person name="Wang N."/>
            <person name="Rubio M."/>
            <person name="Liu C."/>
            <person name="Kukat C."/>
            <person name="Ruiz D."/>
            <person name="Huettel B."/>
            <person name="Schneeberger K."/>
        </authorList>
    </citation>
    <scope>NUCLEOTIDE SEQUENCE [LARGE SCALE GENOMIC DNA]</scope>
    <source>
        <strain evidence="4">cv. Rojo Pasion</strain>
    </source>
</reference>
<evidence type="ECO:0000313" key="4">
    <source>
        <dbReference type="Proteomes" id="UP000507245"/>
    </source>
</evidence>
<proteinExistence type="predicted"/>
<evidence type="ECO:0000313" key="1">
    <source>
        <dbReference type="EMBL" id="CAB4273820.1"/>
    </source>
</evidence>
<keyword evidence="4" id="KW-1185">Reference proteome</keyword>